<sequence length="126" mass="14710">MIKHFIKKQTKDDERLMIAINTLFSPGSWPNGRKSVDLTGKYDSNSLLLMDVNRHFTNNLTFNYNHNVPKRKFLIKDLRDQMSEMVTEQDTLSLLLGGKREEEEDYDDALNPHPFKFLINEGLNHA</sequence>
<proteinExistence type="predicted"/>
<evidence type="ECO:0000313" key="1">
    <source>
        <dbReference type="Proteomes" id="UP000887565"/>
    </source>
</evidence>
<evidence type="ECO:0000313" key="2">
    <source>
        <dbReference type="WBParaSite" id="nRc.2.0.1.t43069-RA"/>
    </source>
</evidence>
<reference evidence="2" key="1">
    <citation type="submission" date="2022-11" db="UniProtKB">
        <authorList>
            <consortium name="WormBaseParasite"/>
        </authorList>
    </citation>
    <scope>IDENTIFICATION</scope>
</reference>
<dbReference type="WBParaSite" id="nRc.2.0.1.t43069-RA">
    <property type="protein sequence ID" value="nRc.2.0.1.t43069-RA"/>
    <property type="gene ID" value="nRc.2.0.1.g43069"/>
</dbReference>
<accession>A0A915KX74</accession>
<dbReference type="AlphaFoldDB" id="A0A915KX74"/>
<name>A0A915KX74_ROMCU</name>
<protein>
    <submittedName>
        <fullName evidence="2">Uncharacterized protein</fullName>
    </submittedName>
</protein>
<keyword evidence="1" id="KW-1185">Reference proteome</keyword>
<organism evidence="1 2">
    <name type="scientific">Romanomermis culicivorax</name>
    <name type="common">Nematode worm</name>
    <dbReference type="NCBI Taxonomy" id="13658"/>
    <lineage>
        <taxon>Eukaryota</taxon>
        <taxon>Metazoa</taxon>
        <taxon>Ecdysozoa</taxon>
        <taxon>Nematoda</taxon>
        <taxon>Enoplea</taxon>
        <taxon>Dorylaimia</taxon>
        <taxon>Mermithida</taxon>
        <taxon>Mermithoidea</taxon>
        <taxon>Mermithidae</taxon>
        <taxon>Romanomermis</taxon>
    </lineage>
</organism>
<dbReference type="Proteomes" id="UP000887565">
    <property type="component" value="Unplaced"/>
</dbReference>